<reference evidence="1" key="1">
    <citation type="submission" date="2021-06" db="EMBL/GenBank/DDBJ databases">
        <authorList>
            <person name="Hodson N. C."/>
            <person name="Mongue J. A."/>
            <person name="Jaron S. K."/>
        </authorList>
    </citation>
    <scope>NUCLEOTIDE SEQUENCE</scope>
</reference>
<organism evidence="1 2">
    <name type="scientific">Allacma fusca</name>
    <dbReference type="NCBI Taxonomy" id="39272"/>
    <lineage>
        <taxon>Eukaryota</taxon>
        <taxon>Metazoa</taxon>
        <taxon>Ecdysozoa</taxon>
        <taxon>Arthropoda</taxon>
        <taxon>Hexapoda</taxon>
        <taxon>Collembola</taxon>
        <taxon>Symphypleona</taxon>
        <taxon>Sminthuridae</taxon>
        <taxon>Allacma</taxon>
    </lineage>
</organism>
<comment type="caution">
    <text evidence="1">The sequence shown here is derived from an EMBL/GenBank/DDBJ whole genome shotgun (WGS) entry which is preliminary data.</text>
</comment>
<evidence type="ECO:0000313" key="1">
    <source>
        <dbReference type="EMBL" id="CAG7718937.1"/>
    </source>
</evidence>
<dbReference type="EMBL" id="CAJVCH010057353">
    <property type="protein sequence ID" value="CAG7718937.1"/>
    <property type="molecule type" value="Genomic_DNA"/>
</dbReference>
<dbReference type="AlphaFoldDB" id="A0A8J2NUI4"/>
<proteinExistence type="predicted"/>
<feature type="non-terminal residue" evidence="1">
    <location>
        <position position="1"/>
    </location>
</feature>
<dbReference type="Proteomes" id="UP000708208">
    <property type="component" value="Unassembled WGS sequence"/>
</dbReference>
<name>A0A8J2NUI4_9HEXA</name>
<evidence type="ECO:0000313" key="2">
    <source>
        <dbReference type="Proteomes" id="UP000708208"/>
    </source>
</evidence>
<keyword evidence="2" id="KW-1185">Reference proteome</keyword>
<gene>
    <name evidence="1" type="ORF">AFUS01_LOCUS8290</name>
</gene>
<protein>
    <submittedName>
        <fullName evidence="1">Uncharacterized protein</fullName>
    </submittedName>
</protein>
<accession>A0A8J2NUI4</accession>
<dbReference type="OrthoDB" id="9978460at2759"/>
<sequence length="50" mass="5463">MKPKPAGSWNCSMNIAVDELEVSGASKEFDCYAFQILSAIRLLMSEPNLG</sequence>